<keyword evidence="3" id="KW-1185">Reference proteome</keyword>
<gene>
    <name evidence="2" type="ORF">LI90_4042</name>
</gene>
<protein>
    <submittedName>
        <fullName evidence="2">Competence-like protein</fullName>
    </submittedName>
</protein>
<accession>A0A132MYU9</accession>
<dbReference type="EMBL" id="LAXD01000001">
    <property type="protein sequence ID" value="KWX02993.1"/>
    <property type="molecule type" value="Genomic_DNA"/>
</dbReference>
<name>A0A132MYU9_9ACTN</name>
<dbReference type="SUPFAM" id="SSF74853">
    <property type="entry name" value="Lamin A/C globular tail domain"/>
    <property type="match status" value="1"/>
</dbReference>
<comment type="caution">
    <text evidence="2">The sequence shown here is derived from an EMBL/GenBank/DDBJ whole genome shotgun (WGS) entry which is preliminary data.</text>
</comment>
<reference evidence="3" key="1">
    <citation type="submission" date="2015-04" db="EMBL/GenBank/DDBJ databases">
        <title>Physiological reanalysis, assessment of diazotrophy, and genome sequences of multiple isolates of Streptomyces thermoautotrophicus.</title>
        <authorList>
            <person name="MacKellar D.C."/>
            <person name="Lieber L."/>
            <person name="Norman J."/>
            <person name="Bolger A."/>
            <person name="Tobin C."/>
            <person name="Murray J.W."/>
            <person name="Chang R."/>
            <person name="Ford T."/>
            <person name="Nguyen P.Q."/>
            <person name="Woodward J."/>
            <person name="Permingeat H."/>
            <person name="Joshi N.S."/>
            <person name="Silver P.A."/>
            <person name="Usadel B."/>
            <person name="Rutherford A.W."/>
            <person name="Friesen M."/>
            <person name="Prell J."/>
        </authorList>
    </citation>
    <scope>NUCLEOTIDE SEQUENCE [LARGE SCALE GENOMIC DNA]</scope>
    <source>
        <strain evidence="3">H1</strain>
    </source>
</reference>
<dbReference type="Proteomes" id="UP000070188">
    <property type="component" value="Unassembled WGS sequence"/>
</dbReference>
<dbReference type="PATRIC" id="fig|1469144.10.peg.4331"/>
<feature type="domain" description="LTD" evidence="1">
    <location>
        <begin position="90"/>
        <end position="208"/>
    </location>
</feature>
<evidence type="ECO:0000313" key="2">
    <source>
        <dbReference type="EMBL" id="KWX02993.1"/>
    </source>
</evidence>
<dbReference type="PROSITE" id="PS51841">
    <property type="entry name" value="LTD"/>
    <property type="match status" value="1"/>
</dbReference>
<dbReference type="InterPro" id="IPR036415">
    <property type="entry name" value="Lamin_tail_dom_sf"/>
</dbReference>
<dbReference type="STRING" id="1469144.LI90_4042"/>
<dbReference type="Pfam" id="PF00932">
    <property type="entry name" value="LTD"/>
    <property type="match status" value="1"/>
</dbReference>
<dbReference type="RefSeq" id="WP_330997458.1">
    <property type="nucleotide sequence ID" value="NZ_JYIJ01000019.1"/>
</dbReference>
<dbReference type="Gene3D" id="2.60.40.1260">
    <property type="entry name" value="Lamin Tail domain"/>
    <property type="match status" value="1"/>
</dbReference>
<evidence type="ECO:0000313" key="3">
    <source>
        <dbReference type="Proteomes" id="UP000070188"/>
    </source>
</evidence>
<organism evidence="2 3">
    <name type="scientific">Carbonactinospora thermoautotrophica</name>
    <dbReference type="NCBI Taxonomy" id="1469144"/>
    <lineage>
        <taxon>Bacteria</taxon>
        <taxon>Bacillati</taxon>
        <taxon>Actinomycetota</taxon>
        <taxon>Actinomycetes</taxon>
        <taxon>Kitasatosporales</taxon>
        <taxon>Carbonactinosporaceae</taxon>
        <taxon>Carbonactinospora</taxon>
    </lineage>
</organism>
<proteinExistence type="predicted"/>
<evidence type="ECO:0000259" key="1">
    <source>
        <dbReference type="PROSITE" id="PS51841"/>
    </source>
</evidence>
<dbReference type="AlphaFoldDB" id="A0A132MYU9"/>
<sequence>MAYFLLEPEVASELGQHTELDTRMHPLRVHRLHYEITDWLGDELLESFPCFLLSRRLGERAAAEGLTGFELADVEVTLSPEAEELLALAAPAQAASPVQIYKVYYDSPGADTGSNTSLNAEYVVLKNTGRSAVSLTGWTLRDAQGYVYTFGTFTLGAGKAVVVHTGKGANSSTHRYWGRTWYVWNNTGDTATLRTRSGSLVDTCSWNRVGSGYRYC</sequence>
<dbReference type="InterPro" id="IPR001322">
    <property type="entry name" value="Lamin_tail_dom"/>
</dbReference>